<organism evidence="3 5">
    <name type="scientific">Streptomyces fulvorobeus</name>
    <dbReference type="NCBI Taxonomy" id="284028"/>
    <lineage>
        <taxon>Bacteria</taxon>
        <taxon>Bacillati</taxon>
        <taxon>Actinomycetota</taxon>
        <taxon>Actinomycetes</taxon>
        <taxon>Kitasatosporales</taxon>
        <taxon>Streptomycetaceae</taxon>
        <taxon>Streptomyces</taxon>
    </lineage>
</organism>
<dbReference type="Pfam" id="PF05065">
    <property type="entry name" value="Phage_capsid"/>
    <property type="match status" value="1"/>
</dbReference>
<dbReference type="SUPFAM" id="SSF56563">
    <property type="entry name" value="Major capsid protein gp5"/>
    <property type="match status" value="1"/>
</dbReference>
<keyword evidence="5" id="KW-1185">Reference proteome</keyword>
<dbReference type="EMBL" id="JACCCF010000001">
    <property type="protein sequence ID" value="NYE40402.1"/>
    <property type="molecule type" value="Genomic_DNA"/>
</dbReference>
<evidence type="ECO:0000313" key="3">
    <source>
        <dbReference type="EMBL" id="GFM96682.1"/>
    </source>
</evidence>
<reference evidence="4 6" key="2">
    <citation type="submission" date="2020-07" db="EMBL/GenBank/DDBJ databases">
        <title>Sequencing the genomes of 1000 actinobacteria strains.</title>
        <authorList>
            <person name="Klenk H.-P."/>
        </authorList>
    </citation>
    <scope>NUCLEOTIDE SEQUENCE [LARGE SCALE GENOMIC DNA]</scope>
    <source>
        <strain evidence="4 6">DSM 41455</strain>
    </source>
</reference>
<dbReference type="Proteomes" id="UP000498980">
    <property type="component" value="Unassembled WGS sequence"/>
</dbReference>
<dbReference type="InterPro" id="IPR054612">
    <property type="entry name" value="Phage_capsid-like_C"/>
</dbReference>
<sequence length="442" mass="47557">MPTNTLPTAASLTERQPGQTFQQHIEAVRQAMSGRLGAMQTLTDNATVEGRELLASEQREFDAHDDETRRLGIVLRRLENSPEGRQVDYGQILTTGTTSRTAAPELPLLTRGQSFADWTARHGHGAPQEGGEVRLGALLRTWVTGRRDGLNDAELRAMAEGTATAGGHLVPTPTAAQLIDRARNTARVFQAGATTVPMDSATLKVPRLTGSSAPAWRNENAPVAEGDLTLDAVTLTARSMAFLVKMSRELIEDSQPGIVNVIETDLAAQVALELDRVALRGTGTAPEPRGVRNQTGVTLISHGTNGETIANLGYDMLIDSQAAIRAQNFEPTAVIDSPRTEQGLAKLKDLNGQYIQPPAGLLPRHPTNQIPINLTVGSSTDTSEVYTGQWDQLYFGLRTGPMTIQLVERYADVGQVALLIWMRGDIALAHGEAFAVDLGVRA</sequence>
<dbReference type="RefSeq" id="WP_173312871.1">
    <property type="nucleotide sequence ID" value="NZ_BAAAUE010000007.1"/>
</dbReference>
<dbReference type="Gene3D" id="3.30.2400.10">
    <property type="entry name" value="Major capsid protein gp5"/>
    <property type="match status" value="1"/>
</dbReference>
<dbReference type="InterPro" id="IPR024455">
    <property type="entry name" value="Phage_capsid"/>
</dbReference>
<evidence type="ECO:0000313" key="6">
    <source>
        <dbReference type="Proteomes" id="UP000530403"/>
    </source>
</evidence>
<dbReference type="AlphaFoldDB" id="A0A7J0C2G0"/>
<comment type="subcellular location">
    <subcellularLocation>
        <location evidence="1">Virion</location>
    </subcellularLocation>
</comment>
<comment type="caution">
    <text evidence="3">The sequence shown here is derived from an EMBL/GenBank/DDBJ whole genome shotgun (WGS) entry which is preliminary data.</text>
</comment>
<evidence type="ECO:0000313" key="5">
    <source>
        <dbReference type="Proteomes" id="UP000498980"/>
    </source>
</evidence>
<feature type="domain" description="Phage capsid-like C-terminal" evidence="2">
    <location>
        <begin position="166"/>
        <end position="436"/>
    </location>
</feature>
<accession>A0A7J0C2G0</accession>
<evidence type="ECO:0000256" key="1">
    <source>
        <dbReference type="ARBA" id="ARBA00004328"/>
    </source>
</evidence>
<dbReference type="NCBIfam" id="TIGR01554">
    <property type="entry name" value="major_cap_HK97"/>
    <property type="match status" value="1"/>
</dbReference>
<reference evidence="3 5" key="1">
    <citation type="submission" date="2020-05" db="EMBL/GenBank/DDBJ databases">
        <title>Whole genome shotgun sequence of Streptomyces fulvorobeus NBRC 15897.</title>
        <authorList>
            <person name="Komaki H."/>
            <person name="Tamura T."/>
        </authorList>
    </citation>
    <scope>NUCLEOTIDE SEQUENCE [LARGE SCALE GENOMIC DNA]</scope>
    <source>
        <strain evidence="3 5">NBRC 15897</strain>
    </source>
</reference>
<evidence type="ECO:0000313" key="4">
    <source>
        <dbReference type="EMBL" id="NYE40402.1"/>
    </source>
</evidence>
<name>A0A7J0C2G0_9ACTN</name>
<proteinExistence type="predicted"/>
<dbReference type="Proteomes" id="UP000530403">
    <property type="component" value="Unassembled WGS sequence"/>
</dbReference>
<dbReference type="EMBL" id="BLWC01000001">
    <property type="protein sequence ID" value="GFM96682.1"/>
    <property type="molecule type" value="Genomic_DNA"/>
</dbReference>
<evidence type="ECO:0000259" key="2">
    <source>
        <dbReference type="Pfam" id="PF05065"/>
    </source>
</evidence>
<dbReference type="Gene3D" id="3.30.2320.10">
    <property type="entry name" value="hypothetical protein PF0899 domain"/>
    <property type="match status" value="1"/>
</dbReference>
<protein>
    <submittedName>
        <fullName evidence="4">HK97 family phage major capsid protein</fullName>
    </submittedName>
</protein>
<gene>
    <name evidence="4" type="ORF">HEB29_001413</name>
    <name evidence="3" type="ORF">Sfulv_14930</name>
</gene>